<name>A0A2L0WU68_9ABAC</name>
<dbReference type="Proteomes" id="UP000297028">
    <property type="component" value="Segment"/>
</dbReference>
<evidence type="ECO:0000313" key="2">
    <source>
        <dbReference type="Proteomes" id="UP000297028"/>
    </source>
</evidence>
<proteinExistence type="predicted"/>
<protein>
    <submittedName>
        <fullName evidence="1">Ac19</fullName>
    </submittedName>
</protein>
<reference evidence="1 2" key="1">
    <citation type="journal article" date="2018" name="PLoS ONE">
        <title>Genome analysis of a novel Group I alphabaculovirus obtained from Oxyplax ochracea.</title>
        <authorList>
            <person name="Wang J."/>
            <person name="Hou D."/>
            <person name="Wang Q."/>
            <person name="Kuang W."/>
            <person name="Zhang L."/>
            <person name="Li J."/>
            <person name="Shen S."/>
            <person name="Deng F."/>
            <person name="Wang H."/>
            <person name="Hu Z."/>
            <person name="Wang M."/>
        </authorList>
    </citation>
    <scope>NUCLEOTIDE SEQUENCE [LARGE SCALE GENOMIC DNA]</scope>
    <source>
        <strain evidence="1">435</strain>
    </source>
</reference>
<dbReference type="EMBL" id="MF143631">
    <property type="protein sequence ID" value="AVA31199.1"/>
    <property type="molecule type" value="Genomic_DNA"/>
</dbReference>
<dbReference type="InterPro" id="IPR009946">
    <property type="entry name" value="AcMNPV_Orf4"/>
</dbReference>
<evidence type="ECO:0000313" key="1">
    <source>
        <dbReference type="EMBL" id="AVA31199.1"/>
    </source>
</evidence>
<dbReference type="Pfam" id="PF07346">
    <property type="entry name" value="DUF1477"/>
    <property type="match status" value="1"/>
</dbReference>
<keyword evidence="2" id="KW-1185">Reference proteome</keyword>
<accession>A0A2L0WU68</accession>
<gene>
    <name evidence="1" type="ORF">Oxoc_ORF100</name>
</gene>
<organism evidence="1 2">
    <name type="scientific">Oxyplax ochracea nucleopolyhedrovirus</name>
    <dbReference type="NCBI Taxonomy" id="2083176"/>
    <lineage>
        <taxon>Viruses</taxon>
        <taxon>Viruses incertae sedis</taxon>
        <taxon>Naldaviricetes</taxon>
        <taxon>Lefavirales</taxon>
        <taxon>Baculoviridae</taxon>
        <taxon>Alphabaculovirus</taxon>
        <taxon>Alphabaculovirus oxochraceae</taxon>
    </lineage>
</organism>
<sequence>MSAMKRLDWTNAQTQQNVIAFLNNSNNHETFCKIAKMLINACLFCQNNTLINFIDTLIKLERNMFGKSLLLNCFVNFLINNSDGITLQHAIYTNVLSDLLVKYY</sequence>